<dbReference type="EMBL" id="JAQMTI010000108">
    <property type="protein sequence ID" value="MDB9441447.1"/>
    <property type="molecule type" value="Genomic_DNA"/>
</dbReference>
<evidence type="ECO:0000313" key="4">
    <source>
        <dbReference type="Proteomes" id="UP001211711"/>
    </source>
</evidence>
<evidence type="ECO:0000256" key="1">
    <source>
        <dbReference type="SAM" id="MobiDB-lite"/>
    </source>
</evidence>
<reference evidence="3 4" key="1">
    <citation type="submission" date="2023-01" db="EMBL/GenBank/DDBJ databases">
        <title>Genomes from the Australian National Cyanobacteria Reference Collection.</title>
        <authorList>
            <person name="Willis A."/>
            <person name="Lee E.M.F."/>
        </authorList>
    </citation>
    <scope>NUCLEOTIDE SEQUENCE [LARGE SCALE GENOMIC DNA]</scope>
    <source>
        <strain evidence="3 4">CS-549</strain>
    </source>
</reference>
<accession>A0ABT4ZPY0</accession>
<evidence type="ECO:0000259" key="2">
    <source>
        <dbReference type="Pfam" id="PF03432"/>
    </source>
</evidence>
<feature type="domain" description="MobA/VirD2-like nuclease" evidence="2">
    <location>
        <begin position="17"/>
        <end position="157"/>
    </location>
</feature>
<name>A0ABT4ZPY0_9CYAN</name>
<sequence length="591" mass="66469">MIGKQFKNHSFRSTLEYVLGKEKATMIDSNMGGTTPIQLTREFGAARRFRPNLQRACAHVILSIPHRDVCHNKGEYHEHLEDEQYTKIAQHWLKAMKFLGEELNQSQYVVARHHDTNHEHIHIIASRIRMNGSVVPDSWDYRRSEVILRQLEKEYGLEEVSCSSDRVAKTVEKIGIETTISDRHAQTQKQKHHSSNQPPITQLLADIIDEATKDQPNVTQLIQRLQQQGVVVHPQFSTEGLFKEAIAFEMNGVKVGGYKLGSAYSFPGLQKKRGVSYNPERDLPAIYSCQGKKQVEMPTPAIETTVTILSPEEEIPLTYKTTHKQETTSEISAVQKSSLELPEVISSLTADISQSELHQAITTPEAKNNTNEGSQALIEVEEANSQNAVTEATGEQPPSLQNATQTVMAKRPHLAIARSALPEAIAQNAVTEIITERQVVAKHRLSAIASSKPAKNTLDTKNRSKVSVDNPDSGQESNAIPSNTPLLSAHQSVNRSQNHANSISPTIRFFWQQAGQPETYSGKYYDLQLEKDILKLKRKNGEEIAEIYLYDDAKGKDKGLTDEDLMILERLKMLLLTHNRQEEQENNRELE</sequence>
<organism evidence="3 4">
    <name type="scientific">Sphaerospermopsis kisseleviana CS-549</name>
    <dbReference type="NCBI Taxonomy" id="3021783"/>
    <lineage>
        <taxon>Bacteria</taxon>
        <taxon>Bacillati</taxon>
        <taxon>Cyanobacteriota</taxon>
        <taxon>Cyanophyceae</taxon>
        <taxon>Nostocales</taxon>
        <taxon>Aphanizomenonaceae</taxon>
        <taxon>Sphaerospermopsis</taxon>
        <taxon>Sphaerospermopsis kisseleviana</taxon>
    </lineage>
</organism>
<proteinExistence type="predicted"/>
<protein>
    <submittedName>
        <fullName evidence="3">Relaxase/mobilization nuclease domain-containing protein</fullName>
    </submittedName>
</protein>
<feature type="region of interest" description="Disordered" evidence="1">
    <location>
        <begin position="451"/>
        <end position="499"/>
    </location>
</feature>
<dbReference type="Proteomes" id="UP001211711">
    <property type="component" value="Unassembled WGS sequence"/>
</dbReference>
<keyword evidence="4" id="KW-1185">Reference proteome</keyword>
<dbReference type="InterPro" id="IPR005094">
    <property type="entry name" value="Endonuclease_MobA/VirD2"/>
</dbReference>
<comment type="caution">
    <text evidence="3">The sequence shown here is derived from an EMBL/GenBank/DDBJ whole genome shotgun (WGS) entry which is preliminary data.</text>
</comment>
<evidence type="ECO:0000313" key="3">
    <source>
        <dbReference type="EMBL" id="MDB9441447.1"/>
    </source>
</evidence>
<dbReference type="Pfam" id="PF03432">
    <property type="entry name" value="Relaxase"/>
    <property type="match status" value="1"/>
</dbReference>
<gene>
    <name evidence="3" type="ORF">PN497_08760</name>
</gene>
<feature type="compositionally biased region" description="Polar residues" evidence="1">
    <location>
        <begin position="453"/>
        <end position="499"/>
    </location>
</feature>